<reference evidence="1 2" key="1">
    <citation type="submission" date="2016-10" db="EMBL/GenBank/DDBJ databases">
        <authorList>
            <person name="Varghese N."/>
            <person name="Submissions S."/>
        </authorList>
    </citation>
    <scope>NUCLEOTIDE SEQUENCE [LARGE SCALE GENOMIC DNA]</scope>
    <source>
        <strain evidence="1 2">DSM 9169</strain>
    </source>
</reference>
<evidence type="ECO:0000313" key="1">
    <source>
        <dbReference type="EMBL" id="SDT86796.1"/>
    </source>
</evidence>
<organism evidence="1 2">
    <name type="scientific">Schaalia radingae</name>
    <dbReference type="NCBI Taxonomy" id="131110"/>
    <lineage>
        <taxon>Bacteria</taxon>
        <taxon>Bacillati</taxon>
        <taxon>Actinomycetota</taxon>
        <taxon>Actinomycetes</taxon>
        <taxon>Actinomycetales</taxon>
        <taxon>Actinomycetaceae</taxon>
        <taxon>Schaalia</taxon>
    </lineage>
</organism>
<dbReference type="Proteomes" id="UP000198976">
    <property type="component" value="Chromosome I"/>
</dbReference>
<proteinExistence type="predicted"/>
<name>A0ABY0V5G1_9ACTO</name>
<keyword evidence="2" id="KW-1185">Reference proteome</keyword>
<dbReference type="EMBL" id="LT629792">
    <property type="protein sequence ID" value="SDT86796.1"/>
    <property type="molecule type" value="Genomic_DNA"/>
</dbReference>
<protein>
    <submittedName>
        <fullName evidence="1">Uncharacterized protein</fullName>
    </submittedName>
</protein>
<evidence type="ECO:0000313" key="2">
    <source>
        <dbReference type="Proteomes" id="UP000198976"/>
    </source>
</evidence>
<sequence>MSGMTSDSSPTVHGHVVSALLPEGWTQVKPDNPAGSQSQGNDSAIDCIAAQTQNSGGGVYAPNLVITVASVPNDLGDLEWRDTTTHALLNEIPGFVLLDLSEVATQKWKGFARLGCYILDDESITIRQFTWLDPDQPRGYTATLSCATRDYGAHYELFENVGASLEAMPAAPTDHSREG</sequence>
<gene>
    <name evidence="1" type="ORF">SAMN04489714_0352</name>
</gene>
<accession>A0ABY0V5G1</accession>
<dbReference type="Gene3D" id="3.40.1000.10">
    <property type="entry name" value="Mog1/PsbP, alpha/beta/alpha sandwich"/>
    <property type="match status" value="1"/>
</dbReference>